<sequence>MNTYFSNKGYRTLTNASLLNAIGNSLYNIVFIVYASTLPFNTLAVSLASVAIFIPSFFQPFVGHLADATKNKLKWNILSRFIQFLLFILLAWLILLKPNFLLFMILLLINVVADCFGFFSSALQLPFIKLLVEKDSLMEAMGFQTALQTLIQLIFQGAGAFFIVQLNYNFSLFAIINAITFLVAGGIILSHYNLLNQFDLTLAENKINSQNNFRRDFKETLHLFLQNPFLKMIIIFAVLINLLGSSSDGLLNVSLIHRNVLWFNNLPNTLAIVSISSSIGILLGSLFTKDFFKDVSSLLIISLILLNTALLPITIILLPSKILLVTLLFTLGYLLGKINPRISAYIISEVPEEKLGLTSGIFSILVMAGTPIGQLIFLGSANVFSDTLSWILFGTLSVIFLLISSFYGKKVVDPITVKQ</sequence>
<dbReference type="PANTHER" id="PTHR23513:SF6">
    <property type="entry name" value="MAJOR FACILITATOR SUPERFAMILY ASSOCIATED DOMAIN-CONTAINING PROTEIN"/>
    <property type="match status" value="1"/>
</dbReference>
<dbReference type="GO" id="GO:0022857">
    <property type="term" value="F:transmembrane transporter activity"/>
    <property type="evidence" value="ECO:0007669"/>
    <property type="project" value="InterPro"/>
</dbReference>
<proteinExistence type="predicted"/>
<protein>
    <submittedName>
        <fullName evidence="6">Uncharacterized protein</fullName>
    </submittedName>
</protein>
<accession>A0A369AU87</accession>
<dbReference type="AlphaFoldDB" id="A0A369AU87"/>
<dbReference type="InterPro" id="IPR036259">
    <property type="entry name" value="MFS_trans_sf"/>
</dbReference>
<keyword evidence="3" id="KW-0812">Transmembrane</keyword>
<name>A0A369AU87_9ENTE</name>
<keyword evidence="7" id="KW-1185">Reference proteome</keyword>
<gene>
    <name evidence="6" type="ORF">CBF32_09370</name>
</gene>
<dbReference type="SUPFAM" id="SSF103473">
    <property type="entry name" value="MFS general substrate transporter"/>
    <property type="match status" value="1"/>
</dbReference>
<evidence type="ECO:0000256" key="5">
    <source>
        <dbReference type="ARBA" id="ARBA00023136"/>
    </source>
</evidence>
<dbReference type="EMBL" id="NGJX01000009">
    <property type="protein sequence ID" value="RSU01061.1"/>
    <property type="molecule type" value="Genomic_DNA"/>
</dbReference>
<dbReference type="InterPro" id="IPR011701">
    <property type="entry name" value="MFS"/>
</dbReference>
<evidence type="ECO:0000256" key="4">
    <source>
        <dbReference type="ARBA" id="ARBA00022989"/>
    </source>
</evidence>
<dbReference type="GeneID" id="63146895"/>
<comment type="subcellular location">
    <subcellularLocation>
        <location evidence="1">Cell membrane</location>
        <topology evidence="1">Multi-pass membrane protein</topology>
    </subcellularLocation>
</comment>
<comment type="caution">
    <text evidence="6">The sequence shown here is derived from an EMBL/GenBank/DDBJ whole genome shotgun (WGS) entry which is preliminary data.</text>
</comment>
<dbReference type="OrthoDB" id="2989542at2"/>
<keyword evidence="5" id="KW-0472">Membrane</keyword>
<keyword evidence="4" id="KW-1133">Transmembrane helix</keyword>
<evidence type="ECO:0000256" key="2">
    <source>
        <dbReference type="ARBA" id="ARBA00022475"/>
    </source>
</evidence>
<dbReference type="PANTHER" id="PTHR23513">
    <property type="entry name" value="INTEGRAL MEMBRANE EFFLUX PROTEIN-RELATED"/>
    <property type="match status" value="1"/>
</dbReference>
<dbReference type="Gene3D" id="1.20.1250.20">
    <property type="entry name" value="MFS general substrate transporter like domains"/>
    <property type="match status" value="1"/>
</dbReference>
<keyword evidence="2" id="KW-1003">Cell membrane</keyword>
<dbReference type="RefSeq" id="WP_114290018.1">
    <property type="nucleotide sequence ID" value="NZ_CP122523.1"/>
</dbReference>
<evidence type="ECO:0000313" key="6">
    <source>
        <dbReference type="EMBL" id="RSU01061.1"/>
    </source>
</evidence>
<dbReference type="GO" id="GO:0005886">
    <property type="term" value="C:plasma membrane"/>
    <property type="evidence" value="ECO:0007669"/>
    <property type="project" value="UniProtKB-SubCell"/>
</dbReference>
<evidence type="ECO:0000256" key="3">
    <source>
        <dbReference type="ARBA" id="ARBA00022692"/>
    </source>
</evidence>
<organism evidence="6 7">
    <name type="scientific">Vagococcus fluvialis</name>
    <dbReference type="NCBI Taxonomy" id="2738"/>
    <lineage>
        <taxon>Bacteria</taxon>
        <taxon>Bacillati</taxon>
        <taxon>Bacillota</taxon>
        <taxon>Bacilli</taxon>
        <taxon>Lactobacillales</taxon>
        <taxon>Enterococcaceae</taxon>
        <taxon>Vagococcus</taxon>
    </lineage>
</organism>
<reference evidence="6 7" key="1">
    <citation type="submission" date="2017-05" db="EMBL/GenBank/DDBJ databases">
        <title>Vagococcus spp. assemblies.</title>
        <authorList>
            <person name="Gulvik C.A."/>
        </authorList>
    </citation>
    <scope>NUCLEOTIDE SEQUENCE [LARGE SCALE GENOMIC DNA]</scope>
    <source>
        <strain evidence="6 7">NCFB 2497</strain>
    </source>
</reference>
<dbReference type="Proteomes" id="UP000288197">
    <property type="component" value="Unassembled WGS sequence"/>
</dbReference>
<evidence type="ECO:0000313" key="7">
    <source>
        <dbReference type="Proteomes" id="UP000288197"/>
    </source>
</evidence>
<dbReference type="Pfam" id="PF07690">
    <property type="entry name" value="MFS_1"/>
    <property type="match status" value="1"/>
</dbReference>
<evidence type="ECO:0000256" key="1">
    <source>
        <dbReference type="ARBA" id="ARBA00004651"/>
    </source>
</evidence>